<keyword evidence="1" id="KW-0812">Transmembrane</keyword>
<evidence type="ECO:0000313" key="2">
    <source>
        <dbReference type="EMBL" id="MDJ1184793.1"/>
    </source>
</evidence>
<proteinExistence type="predicted"/>
<sequence length="261" mass="30080">MEHWIDIDKNWVLIPQHPIGIIHFLGGAFIGAAPHILYRWLLEEIAKQGYIIITTAFINTFDHHAIAQSVLTEFHRTLKHLEESGRLRRRYLPIYGLGHSMGCKLHLIIGSASPVKRAGNIFLSYNNYPVNDAIPFGTELDLSRLFQLEFTPSPEETEQMISTRYQIPRNLLIRFGQDKIDQSLQLVRVLRHRFPAMVVLQTISGNHLTPLGQNISWQAGAEFSPIDAMGQWVKQELFYKDLTRLKQEILRWLNPSIKNHG</sequence>
<reference evidence="2 3" key="1">
    <citation type="submission" date="2023-01" db="EMBL/GenBank/DDBJ databases">
        <title>Novel diversity within Roseofilum (Cyanobacteria; Desertifilaceae) from marine benthic mats with descriptions of four novel species.</title>
        <authorList>
            <person name="Wang Y."/>
            <person name="Berthold D.E."/>
            <person name="Hu J."/>
            <person name="Lefler F.W."/>
            <person name="Laughinghouse H.D. IV."/>
        </authorList>
    </citation>
    <scope>NUCLEOTIDE SEQUENCE [LARGE SCALE GENOMIC DNA]</scope>
    <source>
        <strain evidence="2 3">BLCC-M143</strain>
    </source>
</reference>
<dbReference type="PANTHER" id="PTHR34127:SF1">
    <property type="entry name" value="OS04G0405600 PROTEIN"/>
    <property type="match status" value="1"/>
</dbReference>
<dbReference type="SUPFAM" id="SSF53474">
    <property type="entry name" value="alpha/beta-Hydrolases"/>
    <property type="match status" value="1"/>
</dbReference>
<feature type="transmembrane region" description="Helical" evidence="1">
    <location>
        <begin position="20"/>
        <end position="38"/>
    </location>
</feature>
<dbReference type="PANTHER" id="PTHR34127">
    <property type="entry name" value="OS04G0405600 PROTEIN"/>
    <property type="match status" value="1"/>
</dbReference>
<keyword evidence="1" id="KW-0472">Membrane</keyword>
<protein>
    <submittedName>
        <fullName evidence="2">DUF1350 family protein</fullName>
    </submittedName>
</protein>
<dbReference type="InterPro" id="IPR010765">
    <property type="entry name" value="DUF1350"/>
</dbReference>
<dbReference type="Pfam" id="PF07082">
    <property type="entry name" value="DUF1350"/>
    <property type="match status" value="1"/>
</dbReference>
<dbReference type="RefSeq" id="WP_283759448.1">
    <property type="nucleotide sequence ID" value="NZ_JAQOSQ010000020.1"/>
</dbReference>
<organism evidence="2 3">
    <name type="scientific">Roseofilum casamattae BLCC-M143</name>
    <dbReference type="NCBI Taxonomy" id="3022442"/>
    <lineage>
        <taxon>Bacteria</taxon>
        <taxon>Bacillati</taxon>
        <taxon>Cyanobacteriota</taxon>
        <taxon>Cyanophyceae</taxon>
        <taxon>Desertifilales</taxon>
        <taxon>Desertifilaceae</taxon>
        <taxon>Roseofilum</taxon>
        <taxon>Roseofilum casamattae</taxon>
    </lineage>
</organism>
<dbReference type="Proteomes" id="UP001232992">
    <property type="component" value="Unassembled WGS sequence"/>
</dbReference>
<accession>A0ABT7C2N2</accession>
<gene>
    <name evidence="2" type="ORF">PMH09_16515</name>
</gene>
<dbReference type="EMBL" id="JAQOSQ010000020">
    <property type="protein sequence ID" value="MDJ1184793.1"/>
    <property type="molecule type" value="Genomic_DNA"/>
</dbReference>
<dbReference type="InterPro" id="IPR029058">
    <property type="entry name" value="AB_hydrolase_fold"/>
</dbReference>
<keyword evidence="3" id="KW-1185">Reference proteome</keyword>
<evidence type="ECO:0000256" key="1">
    <source>
        <dbReference type="SAM" id="Phobius"/>
    </source>
</evidence>
<keyword evidence="1" id="KW-1133">Transmembrane helix</keyword>
<evidence type="ECO:0000313" key="3">
    <source>
        <dbReference type="Proteomes" id="UP001232992"/>
    </source>
</evidence>
<name>A0ABT7C2N2_9CYAN</name>
<comment type="caution">
    <text evidence="2">The sequence shown here is derived from an EMBL/GenBank/DDBJ whole genome shotgun (WGS) entry which is preliminary data.</text>
</comment>